<dbReference type="RefSeq" id="WP_057873790.1">
    <property type="nucleotide sequence ID" value="NZ_AYYI01000032.1"/>
</dbReference>
<sequence>MQAAYIKQTGAPDVIQIGQLPLPYVASHDVLVKIKGVAVNHVDRFVRSGGFQTKLTYPFIIGRDAVGTVIQCGPAVSNFQVGDLVWTNSMGYAGRQGVTSEYAAIPEPRLFKIPAGCHPLKVVAAVHSAATAAILLTDVLNASSGDQLLVEGGAGHVGRKLVQLAALMGVQVTATADPADFASLEALGATTLHDYHQPYVPADGQVDQIVDTSGKVPLQANLACLKQQGRLALITAPATDQATFKVSDFYINDKKILGFVISHATLPQLQQAAKIVNYAFSQGLLLEDKLAINAFPYAATAHRRLAAGGVKEKIVLVPDAAEIDF</sequence>
<organism evidence="3 4">
    <name type="scientific">Loigolactobacillus rennini DSM 20253</name>
    <dbReference type="NCBI Taxonomy" id="1423796"/>
    <lineage>
        <taxon>Bacteria</taxon>
        <taxon>Bacillati</taxon>
        <taxon>Bacillota</taxon>
        <taxon>Bacilli</taxon>
        <taxon>Lactobacillales</taxon>
        <taxon>Lactobacillaceae</taxon>
        <taxon>Loigolactobacillus</taxon>
    </lineage>
</organism>
<keyword evidence="1" id="KW-0521">NADP</keyword>
<dbReference type="SUPFAM" id="SSF51735">
    <property type="entry name" value="NAD(P)-binding Rossmann-fold domains"/>
    <property type="match status" value="1"/>
</dbReference>
<dbReference type="InterPro" id="IPR051603">
    <property type="entry name" value="Zinc-ADH_QOR/CCCR"/>
</dbReference>
<name>A0A0R2D3I6_9LACO</name>
<accession>A0A0R2D3I6</accession>
<dbReference type="Gene3D" id="3.90.180.10">
    <property type="entry name" value="Medium-chain alcohol dehydrogenases, catalytic domain"/>
    <property type="match status" value="1"/>
</dbReference>
<dbReference type="OrthoDB" id="9792162at2"/>
<dbReference type="InterPro" id="IPR011032">
    <property type="entry name" value="GroES-like_sf"/>
</dbReference>
<protein>
    <submittedName>
        <fullName evidence="3">Oxidoreductase</fullName>
    </submittedName>
</protein>
<comment type="caution">
    <text evidence="3">The sequence shown here is derived from an EMBL/GenBank/DDBJ whole genome shotgun (WGS) entry which is preliminary data.</text>
</comment>
<dbReference type="SUPFAM" id="SSF50129">
    <property type="entry name" value="GroES-like"/>
    <property type="match status" value="1"/>
</dbReference>
<dbReference type="Pfam" id="PF08240">
    <property type="entry name" value="ADH_N"/>
    <property type="match status" value="1"/>
</dbReference>
<dbReference type="EMBL" id="AYYI01000032">
    <property type="protein sequence ID" value="KRM98497.1"/>
    <property type="molecule type" value="Genomic_DNA"/>
</dbReference>
<dbReference type="InterPro" id="IPR013149">
    <property type="entry name" value="ADH-like_C"/>
</dbReference>
<keyword evidence="4" id="KW-1185">Reference proteome</keyword>
<dbReference type="PANTHER" id="PTHR44154">
    <property type="entry name" value="QUINONE OXIDOREDUCTASE"/>
    <property type="match status" value="1"/>
</dbReference>
<feature type="domain" description="Enoyl reductase (ER)" evidence="2">
    <location>
        <begin position="10"/>
        <end position="316"/>
    </location>
</feature>
<proteinExistence type="predicted"/>
<dbReference type="PANTHER" id="PTHR44154:SF1">
    <property type="entry name" value="QUINONE OXIDOREDUCTASE"/>
    <property type="match status" value="1"/>
</dbReference>
<dbReference type="Pfam" id="PF00107">
    <property type="entry name" value="ADH_zinc_N"/>
    <property type="match status" value="1"/>
</dbReference>
<dbReference type="Proteomes" id="UP000051638">
    <property type="component" value="Unassembled WGS sequence"/>
</dbReference>
<dbReference type="SMART" id="SM00829">
    <property type="entry name" value="PKS_ER"/>
    <property type="match status" value="1"/>
</dbReference>
<evidence type="ECO:0000313" key="4">
    <source>
        <dbReference type="Proteomes" id="UP000051638"/>
    </source>
</evidence>
<dbReference type="STRING" id="1423796.FC24_GL001220"/>
<evidence type="ECO:0000313" key="3">
    <source>
        <dbReference type="EMBL" id="KRM98497.1"/>
    </source>
</evidence>
<dbReference type="InterPro" id="IPR020843">
    <property type="entry name" value="ER"/>
</dbReference>
<evidence type="ECO:0000259" key="2">
    <source>
        <dbReference type="SMART" id="SM00829"/>
    </source>
</evidence>
<dbReference type="AlphaFoldDB" id="A0A0R2D3I6"/>
<dbReference type="GO" id="GO:0016491">
    <property type="term" value="F:oxidoreductase activity"/>
    <property type="evidence" value="ECO:0007669"/>
    <property type="project" value="InterPro"/>
</dbReference>
<dbReference type="InterPro" id="IPR036291">
    <property type="entry name" value="NAD(P)-bd_dom_sf"/>
</dbReference>
<gene>
    <name evidence="3" type="ORF">FC24_GL001220</name>
</gene>
<dbReference type="InterPro" id="IPR013154">
    <property type="entry name" value="ADH-like_N"/>
</dbReference>
<reference evidence="3 4" key="1">
    <citation type="journal article" date="2015" name="Genome Announc.">
        <title>Expanding the biotechnology potential of lactobacilli through comparative genomics of 213 strains and associated genera.</title>
        <authorList>
            <person name="Sun Z."/>
            <person name="Harris H.M."/>
            <person name="McCann A."/>
            <person name="Guo C."/>
            <person name="Argimon S."/>
            <person name="Zhang W."/>
            <person name="Yang X."/>
            <person name="Jeffery I.B."/>
            <person name="Cooney J.C."/>
            <person name="Kagawa T.F."/>
            <person name="Liu W."/>
            <person name="Song Y."/>
            <person name="Salvetti E."/>
            <person name="Wrobel A."/>
            <person name="Rasinkangas P."/>
            <person name="Parkhill J."/>
            <person name="Rea M.C."/>
            <person name="O'Sullivan O."/>
            <person name="Ritari J."/>
            <person name="Douillard F.P."/>
            <person name="Paul Ross R."/>
            <person name="Yang R."/>
            <person name="Briner A.E."/>
            <person name="Felis G.E."/>
            <person name="de Vos W.M."/>
            <person name="Barrangou R."/>
            <person name="Klaenhammer T.R."/>
            <person name="Caufield P.W."/>
            <person name="Cui Y."/>
            <person name="Zhang H."/>
            <person name="O'Toole P.W."/>
        </authorList>
    </citation>
    <scope>NUCLEOTIDE SEQUENCE [LARGE SCALE GENOMIC DNA]</scope>
    <source>
        <strain evidence="3 4">DSM 20253</strain>
    </source>
</reference>
<dbReference type="PATRIC" id="fig|1423796.3.peg.1245"/>
<dbReference type="Gene3D" id="3.40.50.720">
    <property type="entry name" value="NAD(P)-binding Rossmann-like Domain"/>
    <property type="match status" value="1"/>
</dbReference>
<evidence type="ECO:0000256" key="1">
    <source>
        <dbReference type="ARBA" id="ARBA00022857"/>
    </source>
</evidence>